<evidence type="ECO:0000256" key="7">
    <source>
        <dbReference type="ARBA" id="ARBA00022801"/>
    </source>
</evidence>
<reference evidence="15 16" key="1">
    <citation type="journal article" date="2015" name="Nature">
        <title>rRNA introns, odd ribosomes, and small enigmatic genomes across a large radiation of phyla.</title>
        <authorList>
            <person name="Brown C.T."/>
            <person name="Hug L.A."/>
            <person name="Thomas B.C."/>
            <person name="Sharon I."/>
            <person name="Castelle C.J."/>
            <person name="Singh A."/>
            <person name="Wilkins M.J."/>
            <person name="Williams K.H."/>
            <person name="Banfield J.F."/>
        </authorList>
    </citation>
    <scope>NUCLEOTIDE SEQUENCE [LARGE SCALE GENOMIC DNA]</scope>
</reference>
<accession>A0A0F9ZRY9</accession>
<evidence type="ECO:0000313" key="15">
    <source>
        <dbReference type="EMBL" id="KKP47033.1"/>
    </source>
</evidence>
<feature type="transmembrane region" description="Helical" evidence="14">
    <location>
        <begin position="179"/>
        <end position="197"/>
    </location>
</feature>
<keyword evidence="10 14" id="KW-0046">Antibiotic resistance</keyword>
<dbReference type="PANTHER" id="PTHR30622:SF3">
    <property type="entry name" value="UNDECAPRENYL-DIPHOSPHATASE"/>
    <property type="match status" value="1"/>
</dbReference>
<evidence type="ECO:0000256" key="3">
    <source>
        <dbReference type="ARBA" id="ARBA00012374"/>
    </source>
</evidence>
<keyword evidence="5 14" id="KW-1003">Cell membrane</keyword>
<dbReference type="GO" id="GO:0009252">
    <property type="term" value="P:peptidoglycan biosynthetic process"/>
    <property type="evidence" value="ECO:0007669"/>
    <property type="project" value="UniProtKB-KW"/>
</dbReference>
<protein>
    <recommendedName>
        <fullName evidence="4 14">Undecaprenyl-diphosphatase</fullName>
        <ecNumber evidence="3 14">3.6.1.27</ecNumber>
    </recommendedName>
    <alternativeName>
        <fullName evidence="12 14">Bacitracin resistance protein</fullName>
    </alternativeName>
    <alternativeName>
        <fullName evidence="11 14">Undecaprenyl pyrophosphate phosphatase</fullName>
    </alternativeName>
</protein>
<keyword evidence="14" id="KW-0961">Cell wall biogenesis/degradation</keyword>
<evidence type="ECO:0000256" key="10">
    <source>
        <dbReference type="ARBA" id="ARBA00023251"/>
    </source>
</evidence>
<feature type="transmembrane region" description="Helical" evidence="14">
    <location>
        <begin position="209"/>
        <end position="231"/>
    </location>
</feature>
<name>A0A0F9ZRY9_9BACT</name>
<dbReference type="InterPro" id="IPR003824">
    <property type="entry name" value="UppP"/>
</dbReference>
<dbReference type="GO" id="GO:0071555">
    <property type="term" value="P:cell wall organization"/>
    <property type="evidence" value="ECO:0007669"/>
    <property type="project" value="UniProtKB-KW"/>
</dbReference>
<dbReference type="PATRIC" id="fig|1618561.3.peg.759"/>
<keyword evidence="7 14" id="KW-0378">Hydrolase</keyword>
<keyword evidence="8 14" id="KW-1133">Transmembrane helix</keyword>
<evidence type="ECO:0000256" key="14">
    <source>
        <dbReference type="HAMAP-Rule" id="MF_01006"/>
    </source>
</evidence>
<dbReference type="EC" id="3.6.1.27" evidence="3 14"/>
<evidence type="ECO:0000256" key="8">
    <source>
        <dbReference type="ARBA" id="ARBA00022989"/>
    </source>
</evidence>
<dbReference type="Proteomes" id="UP000033995">
    <property type="component" value="Unassembled WGS sequence"/>
</dbReference>
<comment type="catalytic activity">
    <reaction evidence="13 14">
        <text>di-trans,octa-cis-undecaprenyl diphosphate + H2O = di-trans,octa-cis-undecaprenyl phosphate + phosphate + H(+)</text>
        <dbReference type="Rhea" id="RHEA:28094"/>
        <dbReference type="ChEBI" id="CHEBI:15377"/>
        <dbReference type="ChEBI" id="CHEBI:15378"/>
        <dbReference type="ChEBI" id="CHEBI:43474"/>
        <dbReference type="ChEBI" id="CHEBI:58405"/>
        <dbReference type="ChEBI" id="CHEBI:60392"/>
        <dbReference type="EC" id="3.6.1.27"/>
    </reaction>
</comment>
<dbReference type="GO" id="GO:0050380">
    <property type="term" value="F:undecaprenyl-diphosphatase activity"/>
    <property type="evidence" value="ECO:0007669"/>
    <property type="project" value="UniProtKB-UniRule"/>
</dbReference>
<dbReference type="Pfam" id="PF02673">
    <property type="entry name" value="BacA"/>
    <property type="match status" value="1"/>
</dbReference>
<dbReference type="GO" id="GO:0005886">
    <property type="term" value="C:plasma membrane"/>
    <property type="evidence" value="ECO:0007669"/>
    <property type="project" value="UniProtKB-SubCell"/>
</dbReference>
<keyword evidence="9 14" id="KW-0472">Membrane</keyword>
<comment type="miscellaneous">
    <text evidence="14">Bacitracin is thought to be involved in the inhibition of peptidoglycan synthesis by sequestering undecaprenyl diphosphate, thereby reducing the pool of lipid carrier available.</text>
</comment>
<evidence type="ECO:0000256" key="5">
    <source>
        <dbReference type="ARBA" id="ARBA00022475"/>
    </source>
</evidence>
<comment type="subcellular location">
    <subcellularLocation>
        <location evidence="1 14">Cell membrane</location>
        <topology evidence="1 14">Multi-pass membrane protein</topology>
    </subcellularLocation>
</comment>
<feature type="transmembrane region" description="Helical" evidence="14">
    <location>
        <begin position="98"/>
        <end position="120"/>
    </location>
</feature>
<evidence type="ECO:0000256" key="2">
    <source>
        <dbReference type="ARBA" id="ARBA00010621"/>
    </source>
</evidence>
<sequence>MNLFQALLLSIVEGITEFLPISSTGHLILVSNLLKIPQTEFVKSFEIVIQLGAILAVVAIYFRKIITNLDAKLWKNIIVAFLPSAIFGLIFYKYIKLYLIGNSTVVIWSLLIGGIVMLLFEKSHIGSGLLLSPRDISFKKYFLIGLFQILSMIPGISRAFATIFGGMAVGMNRKEAVEFSFLLAIPTMLGATVLDLAKSDMSVWSAVDGRLLAIGFVGSFITAYIVIKWLITFVQTHNFVVFGWYRIILALLFFVFGL</sequence>
<keyword evidence="6 14" id="KW-0812">Transmembrane</keyword>
<evidence type="ECO:0000256" key="11">
    <source>
        <dbReference type="ARBA" id="ARBA00032707"/>
    </source>
</evidence>
<keyword evidence="14" id="KW-0573">Peptidoglycan synthesis</keyword>
<comment type="function">
    <text evidence="14">Catalyzes the dephosphorylation of undecaprenyl diphosphate (UPP). Confers resistance to bacitracin.</text>
</comment>
<evidence type="ECO:0000256" key="13">
    <source>
        <dbReference type="ARBA" id="ARBA00047594"/>
    </source>
</evidence>
<dbReference type="AlphaFoldDB" id="A0A0F9ZRY9"/>
<gene>
    <name evidence="14" type="primary">uppP</name>
    <name evidence="15" type="ORF">UR38_C0006G0036</name>
</gene>
<feature type="transmembrane region" description="Helical" evidence="14">
    <location>
        <begin position="41"/>
        <end position="61"/>
    </location>
</feature>
<evidence type="ECO:0000256" key="12">
    <source>
        <dbReference type="ARBA" id="ARBA00032932"/>
    </source>
</evidence>
<dbReference type="GO" id="GO:0008360">
    <property type="term" value="P:regulation of cell shape"/>
    <property type="evidence" value="ECO:0007669"/>
    <property type="project" value="UniProtKB-KW"/>
</dbReference>
<organism evidence="15 16">
    <name type="scientific">Candidatus Woesebacteria bacterium GW2011_GWA2_33_28</name>
    <dbReference type="NCBI Taxonomy" id="1618561"/>
    <lineage>
        <taxon>Bacteria</taxon>
        <taxon>Candidatus Woeseibacteriota</taxon>
    </lineage>
</organism>
<keyword evidence="14" id="KW-0133">Cell shape</keyword>
<dbReference type="GO" id="GO:0046677">
    <property type="term" value="P:response to antibiotic"/>
    <property type="evidence" value="ECO:0007669"/>
    <property type="project" value="UniProtKB-UniRule"/>
</dbReference>
<dbReference type="PANTHER" id="PTHR30622">
    <property type="entry name" value="UNDECAPRENYL-DIPHOSPHATASE"/>
    <property type="match status" value="1"/>
</dbReference>
<evidence type="ECO:0000256" key="4">
    <source>
        <dbReference type="ARBA" id="ARBA00021581"/>
    </source>
</evidence>
<evidence type="ECO:0000256" key="9">
    <source>
        <dbReference type="ARBA" id="ARBA00023136"/>
    </source>
</evidence>
<dbReference type="NCBIfam" id="TIGR00753">
    <property type="entry name" value="undec_PP_bacA"/>
    <property type="match status" value="1"/>
</dbReference>
<evidence type="ECO:0000256" key="6">
    <source>
        <dbReference type="ARBA" id="ARBA00022692"/>
    </source>
</evidence>
<proteinExistence type="inferred from homology"/>
<evidence type="ECO:0000256" key="1">
    <source>
        <dbReference type="ARBA" id="ARBA00004651"/>
    </source>
</evidence>
<feature type="transmembrane region" description="Helical" evidence="14">
    <location>
        <begin position="73"/>
        <end position="92"/>
    </location>
</feature>
<feature type="transmembrane region" description="Helical" evidence="14">
    <location>
        <begin position="237"/>
        <end position="256"/>
    </location>
</feature>
<dbReference type="EMBL" id="LBOZ01000006">
    <property type="protein sequence ID" value="KKP47033.1"/>
    <property type="molecule type" value="Genomic_DNA"/>
</dbReference>
<comment type="similarity">
    <text evidence="2 14">Belongs to the UppP family.</text>
</comment>
<evidence type="ECO:0000313" key="16">
    <source>
        <dbReference type="Proteomes" id="UP000033995"/>
    </source>
</evidence>
<feature type="transmembrane region" description="Helical" evidence="14">
    <location>
        <begin position="141"/>
        <end position="167"/>
    </location>
</feature>
<dbReference type="HAMAP" id="MF_01006">
    <property type="entry name" value="Undec_diphosphatase"/>
    <property type="match status" value="1"/>
</dbReference>
<comment type="caution">
    <text evidence="15">The sequence shown here is derived from an EMBL/GenBank/DDBJ whole genome shotgun (WGS) entry which is preliminary data.</text>
</comment>